<sequence>MRLNVNFQIQDLVALINYRSTRLVGGDREDRTAKQFSIPVNQAKMGKIGGGQLAVVGDRSEKGFKF</sequence>
<dbReference type="Proteomes" id="UP000026941">
    <property type="component" value="Unassembled WGS sequence"/>
</dbReference>
<reference evidence="1 2" key="1">
    <citation type="submission" date="2014-05" db="EMBL/GenBank/DDBJ databases">
        <title>Whole genome shotgun sequence of Rhizobium rhizogenes NBRC 13257.</title>
        <authorList>
            <person name="Katano-Makiyama Y."/>
            <person name="Hosoyama A."/>
            <person name="Hashimoto M."/>
            <person name="Hosoyama Y."/>
            <person name="Noguchi M."/>
            <person name="Tsuchikane K."/>
            <person name="Kimura A."/>
            <person name="Ohji S."/>
            <person name="Ichikawa N."/>
            <person name="Yamazoe A."/>
            <person name="Fujita N."/>
        </authorList>
    </citation>
    <scope>NUCLEOTIDE SEQUENCE [LARGE SCALE GENOMIC DNA]</scope>
    <source>
        <strain evidence="1 2">NBRC 13257</strain>
    </source>
</reference>
<gene>
    <name evidence="1" type="ORF">RRH01S_12_00940</name>
</gene>
<proteinExistence type="predicted"/>
<dbReference type="AlphaFoldDB" id="A0AA87Q7G0"/>
<evidence type="ECO:0000313" key="1">
    <source>
        <dbReference type="EMBL" id="GAJ95537.1"/>
    </source>
</evidence>
<accession>A0AA87Q7G0</accession>
<organism evidence="1 2">
    <name type="scientific">Rhizobium rhizogenes NBRC 13257</name>
    <dbReference type="NCBI Taxonomy" id="1220581"/>
    <lineage>
        <taxon>Bacteria</taxon>
        <taxon>Pseudomonadati</taxon>
        <taxon>Pseudomonadota</taxon>
        <taxon>Alphaproteobacteria</taxon>
        <taxon>Hyphomicrobiales</taxon>
        <taxon>Rhizobiaceae</taxon>
        <taxon>Rhizobium/Agrobacterium group</taxon>
        <taxon>Rhizobium</taxon>
    </lineage>
</organism>
<protein>
    <submittedName>
        <fullName evidence="1">Uncharacterized protein</fullName>
    </submittedName>
</protein>
<evidence type="ECO:0000313" key="2">
    <source>
        <dbReference type="Proteomes" id="UP000026941"/>
    </source>
</evidence>
<name>A0AA87Q7G0_RHIRH</name>
<comment type="caution">
    <text evidence="1">The sequence shown here is derived from an EMBL/GenBank/DDBJ whole genome shotgun (WGS) entry which is preliminary data.</text>
</comment>
<dbReference type="EMBL" id="BAYX01000012">
    <property type="protein sequence ID" value="GAJ95537.1"/>
    <property type="molecule type" value="Genomic_DNA"/>
</dbReference>